<evidence type="ECO:0000256" key="3">
    <source>
        <dbReference type="ARBA" id="ARBA00022692"/>
    </source>
</evidence>
<proteinExistence type="predicted"/>
<feature type="transmembrane region" description="Helical" evidence="6">
    <location>
        <begin position="265"/>
        <end position="284"/>
    </location>
</feature>
<feature type="transmembrane region" description="Helical" evidence="6">
    <location>
        <begin position="296"/>
        <end position="317"/>
    </location>
</feature>
<sequence length="482" mass="51542">MILRHTTFNLIGLGAPLLVAVVTIPALIHALGPDRFGLLTMVWAVVSYFGLFDLGLGRALTQQLSLTFARGDDEVVGPLTATATILMMGLGVLAGIAMALGAHWGVDLIKNVPDRAEAVRSVYAMALAMPAVILTSGFRGVLEAKAAFGTVNLIRLPLGLFTFLGPLGVVWAGHASLDLITLVLALGRIVGCIVHAICAWRVLSPVQRKFRVGKKEARLLSASGGWLTVSNIISPIMGYIDRFVIGAVVSASAVAYYATPNEMVTKIWIIPGAVTAVLFPAFAARMAVRGTDNLPLVRASIVTLYITILPITVGLAVFARELLTLWISADFASHSTVLLQIFAVSMLVSCTAQIPFTLIQGAGKPRTTALLHCAILPLYLLGLWLFARSFGVTGAALAWLLRIIIDACTLFILSAPLLGQPRYYFINRHSIALGMLAALMFSCMFLGNLWLRCLGVLIGLGLAVFYTKPVAMLVAYRAKKSS</sequence>
<evidence type="ECO:0000313" key="7">
    <source>
        <dbReference type="EMBL" id="NMV41885.1"/>
    </source>
</evidence>
<gene>
    <name evidence="7" type="ORF">HGR00_28620</name>
</gene>
<keyword evidence="2" id="KW-1003">Cell membrane</keyword>
<protein>
    <submittedName>
        <fullName evidence="7">Flippase</fullName>
    </submittedName>
</protein>
<feature type="transmembrane region" description="Helical" evidence="6">
    <location>
        <begin position="337"/>
        <end position="357"/>
    </location>
</feature>
<dbReference type="Pfam" id="PF13440">
    <property type="entry name" value="Polysacc_synt_3"/>
    <property type="match status" value="1"/>
</dbReference>
<evidence type="ECO:0000256" key="6">
    <source>
        <dbReference type="SAM" id="Phobius"/>
    </source>
</evidence>
<evidence type="ECO:0000313" key="8">
    <source>
        <dbReference type="Proteomes" id="UP000575469"/>
    </source>
</evidence>
<feature type="transmembrane region" description="Helical" evidence="6">
    <location>
        <begin position="76"/>
        <end position="102"/>
    </location>
</feature>
<dbReference type="RefSeq" id="WP_104655372.1">
    <property type="nucleotide sequence ID" value="NZ_JABBZM010000040.1"/>
</dbReference>
<feature type="transmembrane region" description="Helical" evidence="6">
    <location>
        <begin position="239"/>
        <end position="259"/>
    </location>
</feature>
<organism evidence="7 8">
    <name type="scientific">Ralstonia insidiosa</name>
    <dbReference type="NCBI Taxonomy" id="190721"/>
    <lineage>
        <taxon>Bacteria</taxon>
        <taxon>Pseudomonadati</taxon>
        <taxon>Pseudomonadota</taxon>
        <taxon>Betaproteobacteria</taxon>
        <taxon>Burkholderiales</taxon>
        <taxon>Burkholderiaceae</taxon>
        <taxon>Ralstonia</taxon>
    </lineage>
</organism>
<keyword evidence="3 6" id="KW-0812">Transmembrane</keyword>
<feature type="transmembrane region" description="Helical" evidence="6">
    <location>
        <begin position="369"/>
        <end position="387"/>
    </location>
</feature>
<dbReference type="PANTHER" id="PTHR30250">
    <property type="entry name" value="PST FAMILY PREDICTED COLANIC ACID TRANSPORTER"/>
    <property type="match status" value="1"/>
</dbReference>
<dbReference type="Proteomes" id="UP000575469">
    <property type="component" value="Unassembled WGS sequence"/>
</dbReference>
<feature type="transmembrane region" description="Helical" evidence="6">
    <location>
        <begin position="399"/>
        <end position="419"/>
    </location>
</feature>
<feature type="transmembrane region" description="Helical" evidence="6">
    <location>
        <begin position="7"/>
        <end position="30"/>
    </location>
</feature>
<dbReference type="InterPro" id="IPR050833">
    <property type="entry name" value="Poly_Biosynth_Transport"/>
</dbReference>
<name>A0A848P973_9RALS</name>
<comment type="subcellular location">
    <subcellularLocation>
        <location evidence="1">Cell membrane</location>
        <topology evidence="1">Multi-pass membrane protein</topology>
    </subcellularLocation>
</comment>
<dbReference type="CDD" id="cd13128">
    <property type="entry name" value="MATE_Wzx_like"/>
    <property type="match status" value="1"/>
</dbReference>
<reference evidence="7 8" key="1">
    <citation type="submission" date="2020-04" db="EMBL/GenBank/DDBJ databases">
        <title>Ralstonia insidiosa genome sequencing and assembly.</title>
        <authorList>
            <person name="Martins R.C.R."/>
            <person name="Perdigao-Neto L.V."/>
            <person name="Levin A.S.S."/>
            <person name="Costa S.F."/>
        </authorList>
    </citation>
    <scope>NUCLEOTIDE SEQUENCE [LARGE SCALE GENOMIC DNA]</scope>
    <source>
        <strain evidence="7 8">5047</strain>
    </source>
</reference>
<dbReference type="PANTHER" id="PTHR30250:SF26">
    <property type="entry name" value="PSMA PROTEIN"/>
    <property type="match status" value="1"/>
</dbReference>
<evidence type="ECO:0000256" key="4">
    <source>
        <dbReference type="ARBA" id="ARBA00022989"/>
    </source>
</evidence>
<evidence type="ECO:0000256" key="1">
    <source>
        <dbReference type="ARBA" id="ARBA00004651"/>
    </source>
</evidence>
<feature type="transmembrane region" description="Helical" evidence="6">
    <location>
        <begin position="457"/>
        <end position="476"/>
    </location>
</feature>
<evidence type="ECO:0000256" key="5">
    <source>
        <dbReference type="ARBA" id="ARBA00023136"/>
    </source>
</evidence>
<feature type="transmembrane region" description="Helical" evidence="6">
    <location>
        <begin position="122"/>
        <end position="142"/>
    </location>
</feature>
<feature type="transmembrane region" description="Helical" evidence="6">
    <location>
        <begin position="36"/>
        <end position="56"/>
    </location>
</feature>
<keyword evidence="5 6" id="KW-0472">Membrane</keyword>
<dbReference type="AlphaFoldDB" id="A0A848P973"/>
<comment type="caution">
    <text evidence="7">The sequence shown here is derived from an EMBL/GenBank/DDBJ whole genome shotgun (WGS) entry which is preliminary data.</text>
</comment>
<dbReference type="GO" id="GO:0005886">
    <property type="term" value="C:plasma membrane"/>
    <property type="evidence" value="ECO:0007669"/>
    <property type="project" value="UniProtKB-SubCell"/>
</dbReference>
<feature type="transmembrane region" description="Helical" evidence="6">
    <location>
        <begin position="431"/>
        <end position="451"/>
    </location>
</feature>
<dbReference type="EMBL" id="JABBZM010000040">
    <property type="protein sequence ID" value="NMV41885.1"/>
    <property type="molecule type" value="Genomic_DNA"/>
</dbReference>
<feature type="transmembrane region" description="Helical" evidence="6">
    <location>
        <begin position="179"/>
        <end position="203"/>
    </location>
</feature>
<keyword evidence="4 6" id="KW-1133">Transmembrane helix</keyword>
<evidence type="ECO:0000256" key="2">
    <source>
        <dbReference type="ARBA" id="ARBA00022475"/>
    </source>
</evidence>
<accession>A0A848P973</accession>
<feature type="transmembrane region" description="Helical" evidence="6">
    <location>
        <begin position="154"/>
        <end position="173"/>
    </location>
</feature>